<name>A0AAX4AUR3_STRPA</name>
<keyword evidence="3 4" id="KW-0418">Kinase</keyword>
<protein>
    <submittedName>
        <fullName evidence="5">Glycerate kinase</fullName>
        <ecNumber evidence="5">2.7.1.31</ecNumber>
    </submittedName>
</protein>
<comment type="similarity">
    <text evidence="1 4">Belongs to the glycerate kinase type-1 family.</text>
</comment>
<dbReference type="InterPro" id="IPR018197">
    <property type="entry name" value="Glycerate_kinase_RE-like"/>
</dbReference>
<gene>
    <name evidence="5" type="ORF">RDV49_05405</name>
</gene>
<evidence type="ECO:0000313" key="5">
    <source>
        <dbReference type="EMBL" id="WNB82352.1"/>
    </source>
</evidence>
<dbReference type="EC" id="2.7.1.31" evidence="5"/>
<dbReference type="PANTHER" id="PTHR21599">
    <property type="entry name" value="GLYCERATE KINASE"/>
    <property type="match status" value="1"/>
</dbReference>
<organism evidence="5 6">
    <name type="scientific">Streptococcus parasanguinis</name>
    <dbReference type="NCBI Taxonomy" id="1318"/>
    <lineage>
        <taxon>Bacteria</taxon>
        <taxon>Bacillati</taxon>
        <taxon>Bacillota</taxon>
        <taxon>Bacilli</taxon>
        <taxon>Lactobacillales</taxon>
        <taxon>Streptococcaceae</taxon>
        <taxon>Streptococcus</taxon>
    </lineage>
</organism>
<dbReference type="Gene3D" id="3.90.1510.10">
    <property type="entry name" value="Glycerate kinase, domain 2"/>
    <property type="match status" value="1"/>
</dbReference>
<reference evidence="5" key="1">
    <citation type="submission" date="2023-09" db="EMBL/GenBank/DDBJ databases">
        <title>Streptococcus_parasanguinius_hifiasm_complete_genome_Zymo_Research_ D6332.</title>
        <authorList>
            <person name="Damerum A."/>
        </authorList>
    </citation>
    <scope>NUCLEOTIDE SEQUENCE</scope>
    <source>
        <strain evidence="5">B-1756</strain>
    </source>
</reference>
<dbReference type="EMBL" id="CP133988">
    <property type="protein sequence ID" value="WNB82352.1"/>
    <property type="molecule type" value="Genomic_DNA"/>
</dbReference>
<dbReference type="PIRSF" id="PIRSF006078">
    <property type="entry name" value="GlxK"/>
    <property type="match status" value="1"/>
</dbReference>
<dbReference type="InterPro" id="IPR004381">
    <property type="entry name" value="Glycerate_kinase"/>
</dbReference>
<accession>A0AAX4AUR3</accession>
<evidence type="ECO:0000256" key="3">
    <source>
        <dbReference type="ARBA" id="ARBA00022777"/>
    </source>
</evidence>
<dbReference type="Gene3D" id="3.40.50.10350">
    <property type="entry name" value="Glycerate kinase, domain 1"/>
    <property type="match status" value="1"/>
</dbReference>
<dbReference type="GO" id="GO:0008887">
    <property type="term" value="F:glycerate kinase activity"/>
    <property type="evidence" value="ECO:0007669"/>
    <property type="project" value="UniProtKB-UniRule"/>
</dbReference>
<dbReference type="NCBIfam" id="TIGR00045">
    <property type="entry name" value="glycerate kinase"/>
    <property type="match status" value="1"/>
</dbReference>
<dbReference type="InterPro" id="IPR018193">
    <property type="entry name" value="Glyc_kinase_flavodox-like_fold"/>
</dbReference>
<evidence type="ECO:0000256" key="4">
    <source>
        <dbReference type="PIRNR" id="PIRNR006078"/>
    </source>
</evidence>
<evidence type="ECO:0000313" key="6">
    <source>
        <dbReference type="Proteomes" id="UP001248323"/>
    </source>
</evidence>
<dbReference type="InterPro" id="IPR036129">
    <property type="entry name" value="Glycerate_kinase_sf"/>
</dbReference>
<dbReference type="AlphaFoldDB" id="A0AAX4AUR3"/>
<keyword evidence="2 4" id="KW-0808">Transferase</keyword>
<evidence type="ECO:0000256" key="1">
    <source>
        <dbReference type="ARBA" id="ARBA00006284"/>
    </source>
</evidence>
<dbReference type="Proteomes" id="UP001248323">
    <property type="component" value="Chromosome"/>
</dbReference>
<dbReference type="SUPFAM" id="SSF110738">
    <property type="entry name" value="Glycerate kinase I"/>
    <property type="match status" value="1"/>
</dbReference>
<sequence length="371" mass="38706">MHILLAPDSFKESLSAKQVAEALKKGFQEALPDATFDLLPIGDGGEGTMETLAGVLDVTEYQTQVTGPFGQPVLMSYYQKDEMVFFEMASLVGLGSIPAEKRNPLELETRGIGELILQLVDQGVKTICVGIGGSATNDGGIGMAAGLGVAFYDDQGHLLRPVGASLGRVARIDTSAIPKALKDIELQVLTDVTNPLCGSQGATYIFGGQKGLNPLLFPAVDQAMQDFYQLANARILSMAGAGAGGGMAAGLVAFAGGQISSGIEKSLDLIDFDRKVQKADLVVVGEGRMDLQSLSGKAPVGVAKRTPEKIPVLAICGGLAEDLPAFPSHHIEAAFSIVPGPCEVADALTHAEKNLISCARNIGNLLKMKAN</sequence>
<dbReference type="GO" id="GO:0031388">
    <property type="term" value="P:organic acid phosphorylation"/>
    <property type="evidence" value="ECO:0007669"/>
    <property type="project" value="UniProtKB-UniRule"/>
</dbReference>
<evidence type="ECO:0000256" key="2">
    <source>
        <dbReference type="ARBA" id="ARBA00022679"/>
    </source>
</evidence>
<dbReference type="PANTHER" id="PTHR21599:SF0">
    <property type="entry name" value="GLYCERATE KINASE"/>
    <property type="match status" value="1"/>
</dbReference>
<dbReference type="RefSeq" id="WP_003007988.1">
    <property type="nucleotide sequence ID" value="NZ_CP133988.1"/>
</dbReference>
<dbReference type="Pfam" id="PF02595">
    <property type="entry name" value="Gly_kinase"/>
    <property type="match status" value="1"/>
</dbReference>
<proteinExistence type="inferred from homology"/>